<dbReference type="EMBL" id="DQWQ01000056">
    <property type="protein sequence ID" value="HDD35396.1"/>
    <property type="molecule type" value="Genomic_DNA"/>
</dbReference>
<reference evidence="1" key="1">
    <citation type="journal article" date="2020" name="mSystems">
        <title>Genome- and Community-Level Interaction Insights into Carbon Utilization and Element Cycling Functions of Hydrothermarchaeota in Hydrothermal Sediment.</title>
        <authorList>
            <person name="Zhou Z."/>
            <person name="Liu Y."/>
            <person name="Xu W."/>
            <person name="Pan J."/>
            <person name="Luo Z.H."/>
            <person name="Li M."/>
        </authorList>
    </citation>
    <scope>NUCLEOTIDE SEQUENCE [LARGE SCALE GENOMIC DNA]</scope>
    <source>
        <strain evidence="1">HyVt-113</strain>
    </source>
</reference>
<proteinExistence type="predicted"/>
<dbReference type="Proteomes" id="UP000885706">
    <property type="component" value="Unassembled WGS sequence"/>
</dbReference>
<sequence>MVREYEKYFRTPSTLPYRRIEMPSTFKQRVIEELNRLARYYPNGAFSIVYLKVTRSDGSNVPDYLHNSILNAIERSVRASDVIGHNDKLYFLLLPYTDREGARKVSKKLKNNIESLDDLVVTTGFEEIRLKR</sequence>
<evidence type="ECO:0008006" key="2">
    <source>
        <dbReference type="Google" id="ProtNLM"/>
    </source>
</evidence>
<evidence type="ECO:0000313" key="1">
    <source>
        <dbReference type="EMBL" id="HDD35396.1"/>
    </source>
</evidence>
<accession>A0A7V0IA37</accession>
<name>A0A7V0IA37_DESA2</name>
<protein>
    <recommendedName>
        <fullName evidence="2">Diguanylate cyclase</fullName>
    </recommendedName>
</protein>
<organism evidence="1">
    <name type="scientific">Desulfofervidus auxilii</name>
    <dbReference type="NCBI Taxonomy" id="1621989"/>
    <lineage>
        <taxon>Bacteria</taxon>
        <taxon>Pseudomonadati</taxon>
        <taxon>Thermodesulfobacteriota</taxon>
        <taxon>Candidatus Desulfofervidia</taxon>
        <taxon>Candidatus Desulfofervidales</taxon>
        <taxon>Candidatus Desulfofervidaceae</taxon>
        <taxon>Candidatus Desulfofervidus</taxon>
    </lineage>
</organism>
<gene>
    <name evidence="1" type="ORF">ENF30_01210</name>
</gene>
<comment type="caution">
    <text evidence="1">The sequence shown here is derived from an EMBL/GenBank/DDBJ whole genome shotgun (WGS) entry which is preliminary data.</text>
</comment>
<dbReference type="AlphaFoldDB" id="A0A7V0IA37"/>